<name>A0AAW2HCF5_9NEOP</name>
<feature type="compositionally biased region" description="Basic and acidic residues" evidence="2">
    <location>
        <begin position="1"/>
        <end position="10"/>
    </location>
</feature>
<dbReference type="SMART" id="SM00164">
    <property type="entry name" value="TBC"/>
    <property type="match status" value="1"/>
</dbReference>
<evidence type="ECO:0000259" key="3">
    <source>
        <dbReference type="PROSITE" id="PS50086"/>
    </source>
</evidence>
<feature type="region of interest" description="Disordered" evidence="2">
    <location>
        <begin position="1"/>
        <end position="31"/>
    </location>
</feature>
<dbReference type="Gene3D" id="1.10.10.750">
    <property type="entry name" value="Ypt/Rab-GAP domain of gyp1p, domain 1"/>
    <property type="match status" value="1"/>
</dbReference>
<dbReference type="PROSITE" id="PS50086">
    <property type="entry name" value="TBC_RABGAP"/>
    <property type="match status" value="1"/>
</dbReference>
<feature type="compositionally biased region" description="Polar residues" evidence="2">
    <location>
        <begin position="17"/>
        <end position="30"/>
    </location>
</feature>
<comment type="caution">
    <text evidence="4">The sequence shown here is derived from an EMBL/GenBank/DDBJ whole genome shotgun (WGS) entry which is preliminary data.</text>
</comment>
<dbReference type="Gene3D" id="1.10.8.270">
    <property type="entry name" value="putative rabgap domain of human tbc1 domain family member 14 like domains"/>
    <property type="match status" value="1"/>
</dbReference>
<feature type="domain" description="Rab-GAP TBC" evidence="3">
    <location>
        <begin position="89"/>
        <end position="277"/>
    </location>
</feature>
<evidence type="ECO:0000256" key="1">
    <source>
        <dbReference type="ARBA" id="ARBA00022468"/>
    </source>
</evidence>
<dbReference type="FunFam" id="1.10.472.80:FF:000008">
    <property type="entry name" value="TBC1 domain family member 10A"/>
    <property type="match status" value="1"/>
</dbReference>
<dbReference type="FunFam" id="1.10.8.270:FF:000007">
    <property type="entry name" value="TBC1 domain family member 10A"/>
    <property type="match status" value="1"/>
</dbReference>
<reference evidence="4" key="1">
    <citation type="journal article" date="2024" name="Gigascience">
        <title>Chromosome-level genome of the poultry shaft louse Menopon gallinae provides insight into the host-switching and adaptive evolution of parasitic lice.</title>
        <authorList>
            <person name="Xu Y."/>
            <person name="Ma L."/>
            <person name="Liu S."/>
            <person name="Liang Y."/>
            <person name="Liu Q."/>
            <person name="He Z."/>
            <person name="Tian L."/>
            <person name="Duan Y."/>
            <person name="Cai W."/>
            <person name="Li H."/>
            <person name="Song F."/>
        </authorList>
    </citation>
    <scope>NUCLEOTIDE SEQUENCE</scope>
    <source>
        <strain evidence="4">Cailab_2023a</strain>
    </source>
</reference>
<gene>
    <name evidence="4" type="ORF">PYX00_009570</name>
</gene>
<accession>A0AAW2HCF5</accession>
<dbReference type="Pfam" id="PF00566">
    <property type="entry name" value="RabGAP-TBC"/>
    <property type="match status" value="1"/>
</dbReference>
<dbReference type="GO" id="GO:0031267">
    <property type="term" value="F:small GTPase binding"/>
    <property type="evidence" value="ECO:0007669"/>
    <property type="project" value="TreeGrafter"/>
</dbReference>
<dbReference type="EMBL" id="JARGDH010000005">
    <property type="protein sequence ID" value="KAL0267236.1"/>
    <property type="molecule type" value="Genomic_DNA"/>
</dbReference>
<keyword evidence="1" id="KW-0343">GTPase activation</keyword>
<organism evidence="4">
    <name type="scientific">Menopon gallinae</name>
    <name type="common">poultry shaft louse</name>
    <dbReference type="NCBI Taxonomy" id="328185"/>
    <lineage>
        <taxon>Eukaryota</taxon>
        <taxon>Metazoa</taxon>
        <taxon>Ecdysozoa</taxon>
        <taxon>Arthropoda</taxon>
        <taxon>Hexapoda</taxon>
        <taxon>Insecta</taxon>
        <taxon>Pterygota</taxon>
        <taxon>Neoptera</taxon>
        <taxon>Paraneoptera</taxon>
        <taxon>Psocodea</taxon>
        <taxon>Troctomorpha</taxon>
        <taxon>Phthiraptera</taxon>
        <taxon>Amblycera</taxon>
        <taxon>Menoponidae</taxon>
        <taxon>Menopon</taxon>
    </lineage>
</organism>
<evidence type="ECO:0000256" key="2">
    <source>
        <dbReference type="SAM" id="MobiDB-lite"/>
    </source>
</evidence>
<dbReference type="PANTHER" id="PTHR47219">
    <property type="entry name" value="RAB GTPASE-ACTIVATING PROTEIN 1-LIKE"/>
    <property type="match status" value="1"/>
</dbReference>
<sequence>MASENSRRSVDDDDTCSEASSAANNGSVISTVPDRHGFLGGSQYTAEPTQLVPPSVVLRREQKWLRMLDQWEKYMTTKYTKVRERCRKGIPPSLRPRAWLYLCGGQSLMEQSKGLYDELCTREGDPRWVEDIKKDLHRQFPYHEMFISQEGVGQRELNLVLKCYSILNPAVGYCQAQAPLAAFLLMHMPAEQAFWCLVSISDKYLEGYYTEGMESIQLDGDILFGLLKKVAPRVHKHIKKKKIEPILYMTEWFLCVFTRSLPWTTVLRLWDMFLCEGVKVIFKAALVIMKYSLDRTRTLKQCPTMYETLEVLRNPPAQILEEEFLIRQLIRLDITEEDFRKEHDKQVKKRRAAKINSAKSNK</sequence>
<dbReference type="AlphaFoldDB" id="A0AAW2HCF5"/>
<dbReference type="InterPro" id="IPR035969">
    <property type="entry name" value="Rab-GAP_TBC_sf"/>
</dbReference>
<dbReference type="Gene3D" id="1.10.472.80">
    <property type="entry name" value="Ypt/Rab-GAP domain of gyp1p, domain 3"/>
    <property type="match status" value="1"/>
</dbReference>
<dbReference type="EMBL" id="JARGDH010000005">
    <property type="protein sequence ID" value="KAL0267237.1"/>
    <property type="molecule type" value="Genomic_DNA"/>
</dbReference>
<proteinExistence type="predicted"/>
<dbReference type="PANTHER" id="PTHR47219:SF4">
    <property type="entry name" value="TBC1 DOMAIN FAMILY MEMBER 10A"/>
    <property type="match status" value="1"/>
</dbReference>
<dbReference type="GO" id="GO:0005886">
    <property type="term" value="C:plasma membrane"/>
    <property type="evidence" value="ECO:0007669"/>
    <property type="project" value="UniProtKB-ARBA"/>
</dbReference>
<dbReference type="InterPro" id="IPR050302">
    <property type="entry name" value="Rab_GAP_TBC_domain"/>
</dbReference>
<dbReference type="InterPro" id="IPR000195">
    <property type="entry name" value="Rab-GAP-TBC_dom"/>
</dbReference>
<evidence type="ECO:0000313" key="4">
    <source>
        <dbReference type="EMBL" id="KAL0267236.1"/>
    </source>
</evidence>
<dbReference type="GO" id="GO:0005096">
    <property type="term" value="F:GTPase activator activity"/>
    <property type="evidence" value="ECO:0007669"/>
    <property type="project" value="UniProtKB-KW"/>
</dbReference>
<dbReference type="SUPFAM" id="SSF47923">
    <property type="entry name" value="Ypt/Rab-GAP domain of gyp1p"/>
    <property type="match status" value="2"/>
</dbReference>
<protein>
    <recommendedName>
        <fullName evidence="3">Rab-GAP TBC domain-containing protein</fullName>
    </recommendedName>
</protein>
<dbReference type="FunFam" id="1.10.10.750:FF:000001">
    <property type="entry name" value="TBC1 domain family member 10A"/>
    <property type="match status" value="1"/>
</dbReference>